<organism evidence="2 3">
    <name type="scientific">Heyndrickxia shackletonii</name>
    <dbReference type="NCBI Taxonomy" id="157838"/>
    <lineage>
        <taxon>Bacteria</taxon>
        <taxon>Bacillati</taxon>
        <taxon>Bacillota</taxon>
        <taxon>Bacilli</taxon>
        <taxon>Bacillales</taxon>
        <taxon>Bacillaceae</taxon>
        <taxon>Heyndrickxia</taxon>
    </lineage>
</organism>
<dbReference type="InterPro" id="IPR007630">
    <property type="entry name" value="RNA_pol_sigma70_r4"/>
</dbReference>
<evidence type="ECO:0000313" key="2">
    <source>
        <dbReference type="EMBL" id="KQL50562.1"/>
    </source>
</evidence>
<evidence type="ECO:0000313" key="3">
    <source>
        <dbReference type="Proteomes" id="UP000051888"/>
    </source>
</evidence>
<dbReference type="InterPro" id="IPR013324">
    <property type="entry name" value="RNA_pol_sigma_r3/r4-like"/>
</dbReference>
<name>A0A0Q3WSM1_9BACI</name>
<dbReference type="OrthoDB" id="2450987at2"/>
<proteinExistence type="predicted"/>
<dbReference type="PATRIC" id="fig|157838.3.peg.5097"/>
<dbReference type="GO" id="GO:0006352">
    <property type="term" value="P:DNA-templated transcription initiation"/>
    <property type="evidence" value="ECO:0007669"/>
    <property type="project" value="InterPro"/>
</dbReference>
<dbReference type="Pfam" id="PF04545">
    <property type="entry name" value="Sigma70_r4"/>
    <property type="match status" value="1"/>
</dbReference>
<dbReference type="EMBL" id="LJJC01000015">
    <property type="protein sequence ID" value="KQL50562.1"/>
    <property type="molecule type" value="Genomic_DNA"/>
</dbReference>
<dbReference type="Proteomes" id="UP000051888">
    <property type="component" value="Unassembled WGS sequence"/>
</dbReference>
<protein>
    <recommendedName>
        <fullName evidence="1">RNA polymerase sigma-70 region 4 domain-containing protein</fullName>
    </recommendedName>
</protein>
<dbReference type="AlphaFoldDB" id="A0A0Q3WSM1"/>
<evidence type="ECO:0000259" key="1">
    <source>
        <dbReference type="Pfam" id="PF04545"/>
    </source>
</evidence>
<gene>
    <name evidence="2" type="ORF">AN964_23205</name>
</gene>
<dbReference type="GO" id="GO:0003700">
    <property type="term" value="F:DNA-binding transcription factor activity"/>
    <property type="evidence" value="ECO:0007669"/>
    <property type="project" value="InterPro"/>
</dbReference>
<dbReference type="NCBIfam" id="TIGR02937">
    <property type="entry name" value="sigma70-ECF"/>
    <property type="match status" value="1"/>
</dbReference>
<feature type="domain" description="RNA polymerase sigma-70 region 4" evidence="1">
    <location>
        <begin position="120"/>
        <end position="168"/>
    </location>
</feature>
<comment type="caution">
    <text evidence="2">The sequence shown here is derived from an EMBL/GenBank/DDBJ whole genome shotgun (WGS) entry which is preliminary data.</text>
</comment>
<dbReference type="Gene3D" id="1.20.140.160">
    <property type="match status" value="1"/>
</dbReference>
<dbReference type="RefSeq" id="WP_055742175.1">
    <property type="nucleotide sequence ID" value="NZ_JAAIWL010000002.1"/>
</dbReference>
<sequence>MIFDFITTNKEILENPIIKGFFSMEEHAHLLQNSEKEPDYNISLLNERFKNYYTNVKRINYMSKLIRGIAIDYDKKSRKYSNRFILTDSFNNDEPSMEHTDLSLSDNLDSLITNRNLLKAIKSLTPKQINILEMYFIHSKNNLEIAEYYNTTPQNVSQIRKKTIKKLQNSISKGGKE</sequence>
<dbReference type="InterPro" id="IPR014284">
    <property type="entry name" value="RNA_pol_sigma-70_dom"/>
</dbReference>
<keyword evidence="3" id="KW-1185">Reference proteome</keyword>
<dbReference type="SUPFAM" id="SSF88659">
    <property type="entry name" value="Sigma3 and sigma4 domains of RNA polymerase sigma factors"/>
    <property type="match status" value="1"/>
</dbReference>
<dbReference type="STRING" id="157838.AN964_23205"/>
<reference evidence="2 3" key="1">
    <citation type="submission" date="2015-09" db="EMBL/GenBank/DDBJ databases">
        <title>Genome sequencing project for genomic taxonomy and phylogenomics of Bacillus-like bacteria.</title>
        <authorList>
            <person name="Liu B."/>
            <person name="Wang J."/>
            <person name="Zhu Y."/>
            <person name="Liu G."/>
            <person name="Chen Q."/>
            <person name="Chen Z."/>
            <person name="Lan J."/>
            <person name="Che J."/>
            <person name="Ge C."/>
            <person name="Shi H."/>
            <person name="Pan Z."/>
            <person name="Liu X."/>
        </authorList>
    </citation>
    <scope>NUCLEOTIDE SEQUENCE [LARGE SCALE GENOMIC DNA]</scope>
    <source>
        <strain evidence="2 3">LMG 18435</strain>
    </source>
</reference>
<accession>A0A0Q3WSM1</accession>